<gene>
    <name evidence="2" type="ORF">UE46_01495</name>
</gene>
<reference evidence="3" key="1">
    <citation type="submission" date="2015-03" db="EMBL/GenBank/DDBJ databases">
        <authorList>
            <person name="Ferrari E."/>
            <person name="Walter M.C."/>
            <person name="Huptas C."/>
            <person name="Scherer S."/>
            <person name="Mueller-Herbst S."/>
        </authorList>
    </citation>
    <scope>NUCLEOTIDE SEQUENCE [LARGE SCALE GENOMIC DNA]</scope>
    <source>
        <strain evidence="3">LWP01</strain>
    </source>
</reference>
<dbReference type="Proteomes" id="UP000223060">
    <property type="component" value="Chromosome"/>
</dbReference>
<sequence length="169" mass="19012">MICQSCGENEANIEIRHEFNHQTFSVFLCKGCAEAQSMAYMEEQVAENSVDFLSLLQRSPEKDVEMLECEYCGMSLQAVMDSSKLGCEHCYDKFADNVMQMVERAQNGNKGHVGKVPLAEKEVLVVEEQLRVLQDRIVLLVAEEAFEEAAVVRDQIRALKEDGAGLDEE</sequence>
<dbReference type="InterPro" id="IPR001943">
    <property type="entry name" value="UVR_dom"/>
</dbReference>
<dbReference type="PROSITE" id="PS50151">
    <property type="entry name" value="UVR"/>
    <property type="match status" value="1"/>
</dbReference>
<dbReference type="InterPro" id="IPR036876">
    <property type="entry name" value="UVR_dom_sf"/>
</dbReference>
<dbReference type="GO" id="GO:0050897">
    <property type="term" value="F:cobalt ion binding"/>
    <property type="evidence" value="ECO:0007669"/>
    <property type="project" value="TreeGrafter"/>
</dbReference>
<evidence type="ECO:0000313" key="3">
    <source>
        <dbReference type="Proteomes" id="UP000223060"/>
    </source>
</evidence>
<dbReference type="PANTHER" id="PTHR38430:SF1">
    <property type="entry name" value="PROTEIN-ARGININE KINASE ACTIVATOR PROTEIN"/>
    <property type="match status" value="1"/>
</dbReference>
<feature type="domain" description="UVR" evidence="1">
    <location>
        <begin position="127"/>
        <end position="162"/>
    </location>
</feature>
<dbReference type="InterPro" id="IPR025542">
    <property type="entry name" value="YacH"/>
</dbReference>
<dbReference type="GO" id="GO:0008270">
    <property type="term" value="F:zinc ion binding"/>
    <property type="evidence" value="ECO:0007669"/>
    <property type="project" value="TreeGrafter"/>
</dbReference>
<dbReference type="SUPFAM" id="SSF46600">
    <property type="entry name" value="C-terminal UvrC-binding domain of UvrB"/>
    <property type="match status" value="1"/>
</dbReference>
<dbReference type="KEGG" id="lwi:UE46_01495"/>
<accession>A0A1S7FR45</accession>
<dbReference type="AlphaFoldDB" id="A0A1S7FR45"/>
<keyword evidence="3" id="KW-1185">Reference proteome</keyword>
<dbReference type="RefSeq" id="WP_036060189.1">
    <property type="nucleotide sequence ID" value="NZ_CP011102.1"/>
</dbReference>
<dbReference type="GO" id="GO:1990170">
    <property type="term" value="P:stress response to cadmium ion"/>
    <property type="evidence" value="ECO:0007669"/>
    <property type="project" value="TreeGrafter"/>
</dbReference>
<dbReference type="Pfam" id="PF02151">
    <property type="entry name" value="UVR"/>
    <property type="match status" value="1"/>
</dbReference>
<organism evidence="2 3">
    <name type="scientific">Listeria weihenstephanensis</name>
    <dbReference type="NCBI Taxonomy" id="1006155"/>
    <lineage>
        <taxon>Bacteria</taxon>
        <taxon>Bacillati</taxon>
        <taxon>Bacillota</taxon>
        <taxon>Bacilli</taxon>
        <taxon>Bacillales</taxon>
        <taxon>Listeriaceae</taxon>
        <taxon>Listeria</taxon>
    </lineage>
</organism>
<evidence type="ECO:0000313" key="2">
    <source>
        <dbReference type="EMBL" id="AQY49847.1"/>
    </source>
</evidence>
<name>A0A1S7FR45_9LIST</name>
<dbReference type="PIRSF" id="PIRSF015034">
    <property type="entry name" value="YacH"/>
    <property type="match status" value="1"/>
</dbReference>
<evidence type="ECO:0000259" key="1">
    <source>
        <dbReference type="PROSITE" id="PS50151"/>
    </source>
</evidence>
<dbReference type="GO" id="GO:1990169">
    <property type="term" value="P:stress response to copper ion"/>
    <property type="evidence" value="ECO:0007669"/>
    <property type="project" value="TreeGrafter"/>
</dbReference>
<dbReference type="EMBL" id="CP011102">
    <property type="protein sequence ID" value="AQY49847.1"/>
    <property type="molecule type" value="Genomic_DNA"/>
</dbReference>
<proteinExistence type="predicted"/>
<dbReference type="GO" id="GO:0046870">
    <property type="term" value="F:cadmium ion binding"/>
    <property type="evidence" value="ECO:0007669"/>
    <property type="project" value="TreeGrafter"/>
</dbReference>
<dbReference type="GO" id="GO:0005507">
    <property type="term" value="F:copper ion binding"/>
    <property type="evidence" value="ECO:0007669"/>
    <property type="project" value="TreeGrafter"/>
</dbReference>
<protein>
    <recommendedName>
        <fullName evidence="1">UVR domain-containing protein</fullName>
    </recommendedName>
</protein>
<dbReference type="PANTHER" id="PTHR38430">
    <property type="entry name" value="PROTEIN-ARGININE KINASE ACTIVATOR PROTEIN"/>
    <property type="match status" value="1"/>
</dbReference>